<protein>
    <submittedName>
        <fullName evidence="1">Uncharacterized protein</fullName>
    </submittedName>
</protein>
<dbReference type="Proteomes" id="UP000790377">
    <property type="component" value="Unassembled WGS sequence"/>
</dbReference>
<dbReference type="EMBL" id="MU268243">
    <property type="protein sequence ID" value="KAH7905212.1"/>
    <property type="molecule type" value="Genomic_DNA"/>
</dbReference>
<name>A0ACB7ZWX4_9AGAM</name>
<evidence type="ECO:0000313" key="1">
    <source>
        <dbReference type="EMBL" id="KAH7905212.1"/>
    </source>
</evidence>
<gene>
    <name evidence="1" type="ORF">BJ138DRAFT_984655</name>
</gene>
<feature type="non-terminal residue" evidence="1">
    <location>
        <position position="219"/>
    </location>
</feature>
<proteinExistence type="predicted"/>
<feature type="non-terminal residue" evidence="1">
    <location>
        <position position="1"/>
    </location>
</feature>
<sequence>GTQNKELFEAAAYQLRRRAAPTTLKWVKGHSGDTGNDNADALANLGAQKPTPDILDLHIPPNFKATGAKLQAMTQSIAYQGIRELKTTPQKRTTIINLDITRFAINEINDTWESDENIWNSCKNEPLTQKTSQFLYKTIQGAFKIGDFWNRIPNFEIRARCHACQHPDESMEHILLECPSNGQKEIWEYAKHLWNGKNTEWPTIKIGTIMGCGALNITP</sequence>
<evidence type="ECO:0000313" key="2">
    <source>
        <dbReference type="Proteomes" id="UP000790377"/>
    </source>
</evidence>
<reference evidence="1" key="1">
    <citation type="journal article" date="2021" name="New Phytol.">
        <title>Evolutionary innovations through gain and loss of genes in the ectomycorrhizal Boletales.</title>
        <authorList>
            <person name="Wu G."/>
            <person name="Miyauchi S."/>
            <person name="Morin E."/>
            <person name="Kuo A."/>
            <person name="Drula E."/>
            <person name="Varga T."/>
            <person name="Kohler A."/>
            <person name="Feng B."/>
            <person name="Cao Y."/>
            <person name="Lipzen A."/>
            <person name="Daum C."/>
            <person name="Hundley H."/>
            <person name="Pangilinan J."/>
            <person name="Johnson J."/>
            <person name="Barry K."/>
            <person name="LaButti K."/>
            <person name="Ng V."/>
            <person name="Ahrendt S."/>
            <person name="Min B."/>
            <person name="Choi I.G."/>
            <person name="Park H."/>
            <person name="Plett J.M."/>
            <person name="Magnuson J."/>
            <person name="Spatafora J.W."/>
            <person name="Nagy L.G."/>
            <person name="Henrissat B."/>
            <person name="Grigoriev I.V."/>
            <person name="Yang Z.L."/>
            <person name="Xu J."/>
            <person name="Martin F.M."/>
        </authorList>
    </citation>
    <scope>NUCLEOTIDE SEQUENCE</scope>
    <source>
        <strain evidence="1">ATCC 28755</strain>
    </source>
</reference>
<accession>A0ACB7ZWX4</accession>
<keyword evidence="2" id="KW-1185">Reference proteome</keyword>
<organism evidence="1 2">
    <name type="scientific">Hygrophoropsis aurantiaca</name>
    <dbReference type="NCBI Taxonomy" id="72124"/>
    <lineage>
        <taxon>Eukaryota</taxon>
        <taxon>Fungi</taxon>
        <taxon>Dikarya</taxon>
        <taxon>Basidiomycota</taxon>
        <taxon>Agaricomycotina</taxon>
        <taxon>Agaricomycetes</taxon>
        <taxon>Agaricomycetidae</taxon>
        <taxon>Boletales</taxon>
        <taxon>Coniophorineae</taxon>
        <taxon>Hygrophoropsidaceae</taxon>
        <taxon>Hygrophoropsis</taxon>
    </lineage>
</organism>
<comment type="caution">
    <text evidence="1">The sequence shown here is derived from an EMBL/GenBank/DDBJ whole genome shotgun (WGS) entry which is preliminary data.</text>
</comment>